<gene>
    <name evidence="1" type="ORF">MRATA1EN3_LOCUS14136</name>
</gene>
<name>A0ACB0EQA8_RANTA</name>
<reference evidence="1" key="1">
    <citation type="submission" date="2023-05" db="EMBL/GenBank/DDBJ databases">
        <authorList>
            <consortium name="ELIXIR-Norway"/>
        </authorList>
    </citation>
    <scope>NUCLEOTIDE SEQUENCE</scope>
</reference>
<protein>
    <submittedName>
        <fullName evidence="1">Uncharacterized protein</fullName>
    </submittedName>
</protein>
<dbReference type="EMBL" id="OX596108">
    <property type="protein sequence ID" value="CAI9702923.1"/>
    <property type="molecule type" value="Genomic_DNA"/>
</dbReference>
<evidence type="ECO:0000313" key="2">
    <source>
        <dbReference type="Proteomes" id="UP001162501"/>
    </source>
</evidence>
<organism evidence="1 2">
    <name type="scientific">Rangifer tarandus platyrhynchus</name>
    <name type="common">Svalbard reindeer</name>
    <dbReference type="NCBI Taxonomy" id="3082113"/>
    <lineage>
        <taxon>Eukaryota</taxon>
        <taxon>Metazoa</taxon>
        <taxon>Chordata</taxon>
        <taxon>Craniata</taxon>
        <taxon>Vertebrata</taxon>
        <taxon>Euteleostomi</taxon>
        <taxon>Mammalia</taxon>
        <taxon>Eutheria</taxon>
        <taxon>Laurasiatheria</taxon>
        <taxon>Artiodactyla</taxon>
        <taxon>Ruminantia</taxon>
        <taxon>Pecora</taxon>
        <taxon>Cervidae</taxon>
        <taxon>Odocoileinae</taxon>
        <taxon>Rangifer</taxon>
    </lineage>
</organism>
<sequence length="140" mass="14734">MATSTPSLEARGTGHGIQAERTAGPNLTSLPPLDPRLPTLGRALPVRLTRPPRPTNTAGATPPCRHSRAAHLAGTEPARAQIQAPSPPDPDRASSPSSHSARARRDEGGRGLGLRSSQPGPPARFILGFRFRACFVSELL</sequence>
<accession>A0ACB0EQA8</accession>
<proteinExistence type="predicted"/>
<dbReference type="Proteomes" id="UP001162501">
    <property type="component" value="Chromosome 24"/>
</dbReference>
<evidence type="ECO:0000313" key="1">
    <source>
        <dbReference type="EMBL" id="CAI9702923.1"/>
    </source>
</evidence>